<keyword evidence="1" id="KW-0812">Transmembrane</keyword>
<reference evidence="3" key="1">
    <citation type="submission" date="2021-04" db="EMBL/GenBank/DDBJ databases">
        <authorList>
            <person name="Rodrigo-Torres L."/>
            <person name="Arahal R. D."/>
            <person name="Lucena T."/>
        </authorList>
    </citation>
    <scope>NUCLEOTIDE SEQUENCE</scope>
    <source>
        <strain evidence="3">CECT 9275</strain>
    </source>
</reference>
<feature type="transmembrane region" description="Helical" evidence="1">
    <location>
        <begin position="184"/>
        <end position="204"/>
    </location>
</feature>
<dbReference type="AlphaFoldDB" id="A0A916JFM3"/>
<feature type="transmembrane region" description="Helical" evidence="1">
    <location>
        <begin position="141"/>
        <end position="163"/>
    </location>
</feature>
<evidence type="ECO:0000313" key="4">
    <source>
        <dbReference type="Proteomes" id="UP000680038"/>
    </source>
</evidence>
<sequence>MKTVLSSLLLLILCSQLLFAQDVRKPDVILLRDNTKLEVIIQEVDDQKIKYKKLSNPDGPVFTIKKSDITSIMYSNGETEIMEATIEVPNYYSPSAQTPHKNERYEARAPRNQFEQEIQTADAERLRMMFTHYKSKSRQGLTLAIGGMSAGIIAMGIGVGIIANAVDSQGYYKSQQDEQRAKTGAYLVLGGFAGAATFGTIGFVRAGKNNSKAGKAKRELTRRNEPLKVSFSPGFDLQHKAGYIGLSMSF</sequence>
<dbReference type="EMBL" id="CAJRAF010000002">
    <property type="protein sequence ID" value="CAG5010339.1"/>
    <property type="molecule type" value="Genomic_DNA"/>
</dbReference>
<comment type="caution">
    <text evidence="3">The sequence shown here is derived from an EMBL/GenBank/DDBJ whole genome shotgun (WGS) entry which is preliminary data.</text>
</comment>
<keyword evidence="1" id="KW-0472">Membrane</keyword>
<keyword evidence="1" id="KW-1133">Transmembrane helix</keyword>
<keyword evidence="2" id="KW-0732">Signal</keyword>
<dbReference type="RefSeq" id="WP_215241035.1">
    <property type="nucleotide sequence ID" value="NZ_CAJRAF010000002.1"/>
</dbReference>
<name>A0A916JFM3_9BACT</name>
<evidence type="ECO:0000256" key="1">
    <source>
        <dbReference type="SAM" id="Phobius"/>
    </source>
</evidence>
<organism evidence="3 4">
    <name type="scientific">Dyadobacter helix</name>
    <dbReference type="NCBI Taxonomy" id="2822344"/>
    <lineage>
        <taxon>Bacteria</taxon>
        <taxon>Pseudomonadati</taxon>
        <taxon>Bacteroidota</taxon>
        <taxon>Cytophagia</taxon>
        <taxon>Cytophagales</taxon>
        <taxon>Spirosomataceae</taxon>
        <taxon>Dyadobacter</taxon>
    </lineage>
</organism>
<keyword evidence="4" id="KW-1185">Reference proteome</keyword>
<feature type="chain" id="PRO_5037687810" evidence="2">
    <location>
        <begin position="21"/>
        <end position="250"/>
    </location>
</feature>
<feature type="signal peptide" evidence="2">
    <location>
        <begin position="1"/>
        <end position="20"/>
    </location>
</feature>
<accession>A0A916JFM3</accession>
<evidence type="ECO:0000256" key="2">
    <source>
        <dbReference type="SAM" id="SignalP"/>
    </source>
</evidence>
<gene>
    <name evidence="3" type="ORF">DYBT9275_04696</name>
</gene>
<evidence type="ECO:0000313" key="3">
    <source>
        <dbReference type="EMBL" id="CAG5010339.1"/>
    </source>
</evidence>
<proteinExistence type="predicted"/>
<dbReference type="Proteomes" id="UP000680038">
    <property type="component" value="Unassembled WGS sequence"/>
</dbReference>
<protein>
    <submittedName>
        <fullName evidence="3">Uncharacterized protein</fullName>
    </submittedName>
</protein>